<proteinExistence type="predicted"/>
<organism evidence="1">
    <name type="scientific">bacterium 19GA11TI05</name>
    <dbReference type="NCBI Taxonomy" id="2920688"/>
    <lineage>
        <taxon>Bacteria</taxon>
    </lineage>
</organism>
<gene>
    <name evidence="1" type="ORF">MRM81_13890</name>
</gene>
<name>A0AAU6TSF7_UNCXX</name>
<dbReference type="AlphaFoldDB" id="A0AAU6TSF7"/>
<sequence length="142" mass="16160">MVKRRDILLFVLFFVPAIMNAVSVKNIEIENSGITATKNPPAGEVNACKKFTPNKEQLINYFRSAETSSDISWDHDYYSSCISYGNLELENGQTGKWRISSGGAGDIRFPDGKYIYLFREKNEWVDSQQDHIHTKNGFMAII</sequence>
<protein>
    <submittedName>
        <fullName evidence="1">Uncharacterized protein</fullName>
    </submittedName>
</protein>
<dbReference type="EMBL" id="CP095362">
    <property type="protein sequence ID" value="XAG64557.1"/>
    <property type="molecule type" value="Genomic_DNA"/>
</dbReference>
<reference evidence="1" key="1">
    <citation type="submission" date="2022-03" db="EMBL/GenBank/DDBJ databases">
        <title>Sea Food Isolates.</title>
        <authorList>
            <person name="Li c."/>
        </authorList>
    </citation>
    <scope>NUCLEOTIDE SEQUENCE</scope>
    <source>
        <strain evidence="1">19GA11TI05</strain>
    </source>
</reference>
<evidence type="ECO:0000313" key="1">
    <source>
        <dbReference type="EMBL" id="XAG64557.1"/>
    </source>
</evidence>
<accession>A0AAU6TSF7</accession>